<comment type="caution">
    <text evidence="1">The sequence shown here is derived from an EMBL/GenBank/DDBJ whole genome shotgun (WGS) entry which is preliminary data.</text>
</comment>
<evidence type="ECO:0000313" key="1">
    <source>
        <dbReference type="EMBL" id="KRZ02171.1"/>
    </source>
</evidence>
<gene>
    <name evidence="1" type="ORF">T11_16244</name>
</gene>
<dbReference type="Proteomes" id="UP000055024">
    <property type="component" value="Unassembled WGS sequence"/>
</dbReference>
<keyword evidence="2" id="KW-1185">Reference proteome</keyword>
<protein>
    <submittedName>
        <fullName evidence="1">Uncharacterized protein</fullName>
    </submittedName>
</protein>
<dbReference type="AlphaFoldDB" id="A0A0V1GVD4"/>
<reference evidence="1 2" key="1">
    <citation type="submission" date="2015-01" db="EMBL/GenBank/DDBJ databases">
        <title>Evolution of Trichinella species and genotypes.</title>
        <authorList>
            <person name="Korhonen P.K."/>
            <person name="Edoardo P."/>
            <person name="Giuseppe L.R."/>
            <person name="Gasser R.B."/>
        </authorList>
    </citation>
    <scope>NUCLEOTIDE SEQUENCE [LARGE SCALE GENOMIC DNA]</scope>
    <source>
        <strain evidence="1">ISS1029</strain>
    </source>
</reference>
<sequence>MVCIRFYIYFACKWQSSNNGHSFSIHHQDFTIERPAVLQVHNPADLTNHFRIDELSISRSSVANFDRLNSVSMSVLSSFLIHSIDSVKIFSEIPQPCKTVSIAKSSVEKNVY</sequence>
<evidence type="ECO:0000313" key="2">
    <source>
        <dbReference type="Proteomes" id="UP000055024"/>
    </source>
</evidence>
<organism evidence="1 2">
    <name type="scientific">Trichinella zimbabwensis</name>
    <dbReference type="NCBI Taxonomy" id="268475"/>
    <lineage>
        <taxon>Eukaryota</taxon>
        <taxon>Metazoa</taxon>
        <taxon>Ecdysozoa</taxon>
        <taxon>Nematoda</taxon>
        <taxon>Enoplea</taxon>
        <taxon>Dorylaimia</taxon>
        <taxon>Trichinellida</taxon>
        <taxon>Trichinellidae</taxon>
        <taxon>Trichinella</taxon>
    </lineage>
</organism>
<name>A0A0V1GVD4_9BILA</name>
<dbReference type="EMBL" id="JYDP01000240">
    <property type="protein sequence ID" value="KRZ02171.1"/>
    <property type="molecule type" value="Genomic_DNA"/>
</dbReference>
<proteinExistence type="predicted"/>
<accession>A0A0V1GVD4</accession>